<dbReference type="PANTHER" id="PTHR43174:SF3">
    <property type="entry name" value="UDP-N-ACETYLGLUCOSAMINE 2-EPIMERASE"/>
    <property type="match status" value="1"/>
</dbReference>
<dbReference type="InterPro" id="IPR020004">
    <property type="entry name" value="UDP-GlcNAc_Epase"/>
</dbReference>
<dbReference type="NCBIfam" id="TIGR03568">
    <property type="entry name" value="NeuC_NnaA"/>
    <property type="match status" value="1"/>
</dbReference>
<keyword evidence="2" id="KW-0326">Glycosidase</keyword>
<feature type="domain" description="UDP-N-acetylglucosamine 2-epimerase" evidence="1">
    <location>
        <begin position="23"/>
        <end position="368"/>
    </location>
</feature>
<dbReference type="AlphaFoldDB" id="A0A964WX35"/>
<comment type="caution">
    <text evidence="2">The sequence shown here is derived from an EMBL/GenBank/DDBJ whole genome shotgun (WGS) entry which is preliminary data.</text>
</comment>
<name>A0A964WX35_9FLAO</name>
<dbReference type="SUPFAM" id="SSF53756">
    <property type="entry name" value="UDP-Glycosyltransferase/glycogen phosphorylase"/>
    <property type="match status" value="1"/>
</dbReference>
<keyword evidence="2" id="KW-0378">Hydrolase</keyword>
<accession>A0A964WX35</accession>
<dbReference type="InterPro" id="IPR003331">
    <property type="entry name" value="UDP_GlcNAc_Epimerase_2_dom"/>
</dbReference>
<dbReference type="Pfam" id="PF02350">
    <property type="entry name" value="Epimerase_2"/>
    <property type="match status" value="1"/>
</dbReference>
<proteinExistence type="predicted"/>
<evidence type="ECO:0000313" key="3">
    <source>
        <dbReference type="Proteomes" id="UP000667650"/>
    </source>
</evidence>
<dbReference type="Gene3D" id="3.40.50.2000">
    <property type="entry name" value="Glycogen Phosphorylase B"/>
    <property type="match status" value="2"/>
</dbReference>
<keyword evidence="3" id="KW-1185">Reference proteome</keyword>
<reference evidence="2" key="1">
    <citation type="submission" date="2020-01" db="EMBL/GenBank/DDBJ databases">
        <title>Muricauda ochracea sp. nov., isolated from a tidal flat of Garorim bay in Korea.</title>
        <authorList>
            <person name="Kim D."/>
            <person name="Yoo Y."/>
            <person name="Kim J.-J."/>
        </authorList>
    </citation>
    <scope>NUCLEOTIDE SEQUENCE</scope>
    <source>
        <strain evidence="2">JGD-17</strain>
    </source>
</reference>
<gene>
    <name evidence="2" type="primary">neuC</name>
    <name evidence="2" type="ORF">GTQ34_06925</name>
</gene>
<dbReference type="PANTHER" id="PTHR43174">
    <property type="entry name" value="UDP-N-ACETYLGLUCOSAMINE 2-EPIMERASE"/>
    <property type="match status" value="1"/>
</dbReference>
<evidence type="ECO:0000313" key="2">
    <source>
        <dbReference type="EMBL" id="NAY91645.1"/>
    </source>
</evidence>
<dbReference type="EMBL" id="JAAABI010000002">
    <property type="protein sequence ID" value="NAY91645.1"/>
    <property type="molecule type" value="Genomic_DNA"/>
</dbReference>
<organism evidence="2 3">
    <name type="scientific">Flagellimonas ochracea</name>
    <dbReference type="NCBI Taxonomy" id="2696472"/>
    <lineage>
        <taxon>Bacteria</taxon>
        <taxon>Pseudomonadati</taxon>
        <taxon>Bacteroidota</taxon>
        <taxon>Flavobacteriia</taxon>
        <taxon>Flavobacteriales</taxon>
        <taxon>Flavobacteriaceae</taxon>
        <taxon>Flagellimonas</taxon>
    </lineage>
</organism>
<dbReference type="RefSeq" id="WP_166523056.1">
    <property type="nucleotide sequence ID" value="NZ_JAAABI010000002.1"/>
</dbReference>
<dbReference type="GO" id="GO:0006047">
    <property type="term" value="P:UDP-N-acetylglucosamine metabolic process"/>
    <property type="evidence" value="ECO:0007669"/>
    <property type="project" value="InterPro"/>
</dbReference>
<dbReference type="InterPro" id="IPR029767">
    <property type="entry name" value="WecB-like"/>
</dbReference>
<protein>
    <submittedName>
        <fullName evidence="2">UDP-N-acetylglucosamine 2-epimerase (Hydrolyzing)</fullName>
        <ecNumber evidence="2">3.2.1.183</ecNumber>
    </submittedName>
</protein>
<dbReference type="GO" id="GO:0004553">
    <property type="term" value="F:hydrolase activity, hydrolyzing O-glycosyl compounds"/>
    <property type="evidence" value="ECO:0007669"/>
    <property type="project" value="InterPro"/>
</dbReference>
<sequence length="388" mass="42929">MKRIAIVTGTRAEYGLLKPLIFAVREDTDFDLKLLVTGMHLMPEFGNTYKEIEGDGLRIDAMIDDGLDGDSAKAITTSMGRALMGFAEVLAEQKPDLLIVLGDRTEILTAVTAAMVASIPIAHIHGGETTEGAYDEFIRHAITKMSHYHFASTACYRDRIIQMGEDPTRAFNVGAIGIDSIKSLKLLSKSEFEESIGIKLDKKSALITFHPVTLERATGGSQFGEILKALDETQDTTLIFTKSNSDKEGRVINEMIDEYVSKNKDRAVAFTSLGQLRYLSALKHVDFVVGNSSSGILEAPYFKTPTINIGDRQKGRLMSESVISCAPVYKEISEAIVKAVDSVFLSKIQRQENIYGDGDATRRIMSELKKIDFSKVKKSFYDIKNIHH</sequence>
<evidence type="ECO:0000259" key="1">
    <source>
        <dbReference type="Pfam" id="PF02350"/>
    </source>
</evidence>
<dbReference type="Proteomes" id="UP000667650">
    <property type="component" value="Unassembled WGS sequence"/>
</dbReference>
<dbReference type="CDD" id="cd03786">
    <property type="entry name" value="GTB_UDP-GlcNAc_2-Epimerase"/>
    <property type="match status" value="1"/>
</dbReference>
<dbReference type="EC" id="3.2.1.183" evidence="2"/>